<proteinExistence type="predicted"/>
<dbReference type="AlphaFoldDB" id="W5TSH0"/>
<name>W5TSH0_9NOCA</name>
<dbReference type="STRING" id="1415166.NONO_c53760"/>
<reference evidence="2 3" key="1">
    <citation type="journal article" date="2014" name="Appl. Environ. Microbiol.">
        <title>Insights into the Microbial Degradation of Rubber and Gutta-Percha by Analysis of the Complete Genome of Nocardia nova SH22a.</title>
        <authorList>
            <person name="Luo Q."/>
            <person name="Hiessl S."/>
            <person name="Poehlein A."/>
            <person name="Daniel R."/>
            <person name="Steinbuchel A."/>
        </authorList>
    </citation>
    <scope>NUCLEOTIDE SEQUENCE [LARGE SCALE GENOMIC DNA]</scope>
    <source>
        <strain evidence="2">SH22a</strain>
    </source>
</reference>
<feature type="region of interest" description="Disordered" evidence="1">
    <location>
        <begin position="414"/>
        <end position="433"/>
    </location>
</feature>
<dbReference type="EMBL" id="CP006850">
    <property type="protein sequence ID" value="AHH20156.1"/>
    <property type="molecule type" value="Genomic_DNA"/>
</dbReference>
<dbReference type="HOGENOM" id="CLU_031194_0_0_11"/>
<sequence>MRIRPRQQLLDLWQAMVLCCHRGDTWIWGGRQGSNSISDAEQLLCLLYPATEIEAFALDRPNDIPADTRAVLTPLGEPTRVGGVLVGLLEQYLQRHTDADGEPVFAGGSYLAAAGEQPPTESQRGLEIVDSYSMSISLCIAALRFLRGFQRFVSGEVRREAKELDARIKALLPGVSTRLTAAMAGLVRSFVIHTPALATPAGQSILGMLNQTGTPVEEVVTALSARLERLRVQAANDVKLGQTTGIDLADDLLLFECGWSWGIFRDAEPIEFITHRVGDAVGCAEARPSLYFTVVALDGISDLSSQRTRELDLLDDQQRQLADALQLRSELTLRYWSTVARFGTGRWPLEDIPWRNSGGAESDYFSLAVAAMLLQDLVDRQSTDDLPRTVAVFDQLARRGRIISRLTADDPAATLHHPGVAQPLTGSEQLAGGPPLIWRTPDFVTMMLKRCLQAARLSGDVATRDQLMELAELAMDHIGSRVISEGPAAGLWDDPSALAGADGAATPDLPSWFHTERVMECLVVAYNTFREPPLSPATMIARAVELLNEAEHLLNQEMLEVSLDRWPDEHGPAERSSTSTALTRIEQSLDRARRQLRERPGTAFALASQALIQLDELAYARQDARR</sequence>
<dbReference type="InterPro" id="IPR049777">
    <property type="entry name" value="SCO2524-like"/>
</dbReference>
<organism evidence="2 3">
    <name type="scientific">Nocardia nova SH22a</name>
    <dbReference type="NCBI Taxonomy" id="1415166"/>
    <lineage>
        <taxon>Bacteria</taxon>
        <taxon>Bacillati</taxon>
        <taxon>Actinomycetota</taxon>
        <taxon>Actinomycetes</taxon>
        <taxon>Mycobacteriales</taxon>
        <taxon>Nocardiaceae</taxon>
        <taxon>Nocardia</taxon>
    </lineage>
</organism>
<evidence type="ECO:0000313" key="2">
    <source>
        <dbReference type="EMBL" id="AHH20156.1"/>
    </source>
</evidence>
<keyword evidence="3" id="KW-1185">Reference proteome</keyword>
<gene>
    <name evidence="2" type="ORF">NONO_c53760</name>
</gene>
<dbReference type="PATRIC" id="fig|1415166.3.peg.5545"/>
<dbReference type="RefSeq" id="WP_038550873.1">
    <property type="nucleotide sequence ID" value="NZ_CP006850.1"/>
</dbReference>
<evidence type="ECO:0000256" key="1">
    <source>
        <dbReference type="SAM" id="MobiDB-lite"/>
    </source>
</evidence>
<dbReference type="Proteomes" id="UP000019150">
    <property type="component" value="Chromosome"/>
</dbReference>
<dbReference type="KEGG" id="nno:NONO_c53760"/>
<protein>
    <submittedName>
        <fullName evidence="2">Uncharacterized protein</fullName>
    </submittedName>
</protein>
<dbReference type="eggNOG" id="ENOG502Z94V">
    <property type="taxonomic scope" value="Bacteria"/>
</dbReference>
<evidence type="ECO:0000313" key="3">
    <source>
        <dbReference type="Proteomes" id="UP000019150"/>
    </source>
</evidence>
<dbReference type="NCBIfam" id="NF040567">
    <property type="entry name" value="SCO2524_fam"/>
    <property type="match status" value="1"/>
</dbReference>
<accession>W5TSH0</accession>